<accession>A0A2Z5FUT4</accession>
<dbReference type="PRINTS" id="PR00080">
    <property type="entry name" value="SDRFAMILY"/>
</dbReference>
<dbReference type="PRINTS" id="PR00081">
    <property type="entry name" value="GDHRDH"/>
</dbReference>
<dbReference type="PIRSF" id="PIRSF000126">
    <property type="entry name" value="11-beta-HSD1"/>
    <property type="match status" value="1"/>
</dbReference>
<organism evidence="4 5">
    <name type="scientific">Acidisarcina polymorpha</name>
    <dbReference type="NCBI Taxonomy" id="2211140"/>
    <lineage>
        <taxon>Bacteria</taxon>
        <taxon>Pseudomonadati</taxon>
        <taxon>Acidobacteriota</taxon>
        <taxon>Terriglobia</taxon>
        <taxon>Terriglobales</taxon>
        <taxon>Acidobacteriaceae</taxon>
        <taxon>Acidisarcina</taxon>
    </lineage>
</organism>
<dbReference type="SUPFAM" id="SSF51735">
    <property type="entry name" value="NAD(P)-binding Rossmann-fold domains"/>
    <property type="match status" value="1"/>
</dbReference>
<keyword evidence="2" id="KW-0560">Oxidoreductase</keyword>
<dbReference type="PANTHER" id="PTHR43086:SF3">
    <property type="entry name" value="NADP-DEPENDENT 3-HYDROXY ACID DEHYDROGENASE YDFG"/>
    <property type="match status" value="1"/>
</dbReference>
<dbReference type="KEGG" id="abas:ACPOL_0754"/>
<dbReference type="Gene3D" id="3.40.50.720">
    <property type="entry name" value="NAD(P)-binding Rossmann-like Domain"/>
    <property type="match status" value="1"/>
</dbReference>
<dbReference type="InterPro" id="IPR036291">
    <property type="entry name" value="NAD(P)-bd_dom_sf"/>
</dbReference>
<sequence>MSQAKPSTLGTAVITGASSGIGKVYADRLAARGYDLLLVARRRDRLQAIADDLQARFSVKVGVLVADLAQPSGLSETMQKLSSDPAITLLVNNAGTSSVVPVSQVSLDTITNLVALNVTALTALTRAVLPHFLERNSGTIVNIGSVVGFSGYPWVPIYGATKAYVLNFTQGLKQQLAETAIRLQFVAPAATVSEIWDTMGVPLSSLGAGVVMTTEDCVDAALTGLDNGEFITAPSVHDNSLVQEFEKTSSALLAATQNDQPAPRYGIRK</sequence>
<dbReference type="AlphaFoldDB" id="A0A2Z5FUT4"/>
<proteinExistence type="inferred from homology"/>
<evidence type="ECO:0000256" key="2">
    <source>
        <dbReference type="ARBA" id="ARBA00023002"/>
    </source>
</evidence>
<evidence type="ECO:0000313" key="4">
    <source>
        <dbReference type="EMBL" id="AXC10115.1"/>
    </source>
</evidence>
<evidence type="ECO:0000256" key="1">
    <source>
        <dbReference type="ARBA" id="ARBA00006484"/>
    </source>
</evidence>
<name>A0A2Z5FUT4_9BACT</name>
<dbReference type="OrthoDB" id="9808814at2"/>
<dbReference type="RefSeq" id="WP_114205818.1">
    <property type="nucleotide sequence ID" value="NZ_CP030840.1"/>
</dbReference>
<dbReference type="Proteomes" id="UP000253606">
    <property type="component" value="Chromosome"/>
</dbReference>
<evidence type="ECO:0000313" key="5">
    <source>
        <dbReference type="Proteomes" id="UP000253606"/>
    </source>
</evidence>
<dbReference type="Pfam" id="PF00106">
    <property type="entry name" value="adh_short"/>
    <property type="match status" value="1"/>
</dbReference>
<dbReference type="GO" id="GO:0016491">
    <property type="term" value="F:oxidoreductase activity"/>
    <property type="evidence" value="ECO:0007669"/>
    <property type="project" value="UniProtKB-KW"/>
</dbReference>
<dbReference type="InterPro" id="IPR002347">
    <property type="entry name" value="SDR_fam"/>
</dbReference>
<keyword evidence="5" id="KW-1185">Reference proteome</keyword>
<evidence type="ECO:0000256" key="3">
    <source>
        <dbReference type="RuleBase" id="RU000363"/>
    </source>
</evidence>
<reference evidence="4 5" key="1">
    <citation type="journal article" date="2018" name="Front. Microbiol.">
        <title>Hydrolytic Capabilities as a Key to Environmental Success: Chitinolytic and Cellulolytic Acidobacteria From Acidic Sub-arctic Soils and Boreal Peatlands.</title>
        <authorList>
            <person name="Belova S.E."/>
            <person name="Ravin N.V."/>
            <person name="Pankratov T.A."/>
            <person name="Rakitin A.L."/>
            <person name="Ivanova A.A."/>
            <person name="Beletsky A.V."/>
            <person name="Mardanov A.V."/>
            <person name="Sinninghe Damste J.S."/>
            <person name="Dedysh S.N."/>
        </authorList>
    </citation>
    <scope>NUCLEOTIDE SEQUENCE [LARGE SCALE GENOMIC DNA]</scope>
    <source>
        <strain evidence="4 5">SBC82</strain>
    </source>
</reference>
<protein>
    <submittedName>
        <fullName evidence="4">3-oxoacyl-[acyl-carrier protein] reductase</fullName>
    </submittedName>
</protein>
<comment type="similarity">
    <text evidence="1 3">Belongs to the short-chain dehydrogenases/reductases (SDR) family.</text>
</comment>
<dbReference type="EMBL" id="CP030840">
    <property type="protein sequence ID" value="AXC10115.1"/>
    <property type="molecule type" value="Genomic_DNA"/>
</dbReference>
<dbReference type="PANTHER" id="PTHR43086">
    <property type="entry name" value="VERY-LONG-CHAIN 3-OXOOACYL-COA REDUCTASE"/>
    <property type="match status" value="1"/>
</dbReference>
<gene>
    <name evidence="4" type="ORF">ACPOL_0754</name>
</gene>